<dbReference type="Proteomes" id="UP000309676">
    <property type="component" value="Unassembled WGS sequence"/>
</dbReference>
<keyword evidence="1" id="KW-0812">Transmembrane</keyword>
<dbReference type="AlphaFoldDB" id="A0A5R9G8Z6"/>
<keyword evidence="3" id="KW-1185">Reference proteome</keyword>
<feature type="transmembrane region" description="Helical" evidence="1">
    <location>
        <begin position="259"/>
        <end position="278"/>
    </location>
</feature>
<evidence type="ECO:0000313" key="2">
    <source>
        <dbReference type="EMBL" id="TLS49213.1"/>
    </source>
</evidence>
<evidence type="ECO:0000256" key="1">
    <source>
        <dbReference type="SAM" id="Phobius"/>
    </source>
</evidence>
<name>A0A5R9G8Z6_9BACL</name>
<feature type="transmembrane region" description="Helical" evidence="1">
    <location>
        <begin position="84"/>
        <end position="110"/>
    </location>
</feature>
<evidence type="ECO:0000313" key="3">
    <source>
        <dbReference type="Proteomes" id="UP000309676"/>
    </source>
</evidence>
<keyword evidence="1" id="KW-1133">Transmembrane helix</keyword>
<dbReference type="RefSeq" id="WP_138197411.1">
    <property type="nucleotide sequence ID" value="NZ_VCIW01000023.1"/>
</dbReference>
<dbReference type="EMBL" id="VCIW01000023">
    <property type="protein sequence ID" value="TLS49213.1"/>
    <property type="molecule type" value="Genomic_DNA"/>
</dbReference>
<proteinExistence type="predicted"/>
<feature type="transmembrane region" description="Helical" evidence="1">
    <location>
        <begin position="314"/>
        <end position="335"/>
    </location>
</feature>
<feature type="transmembrane region" description="Helical" evidence="1">
    <location>
        <begin position="122"/>
        <end position="148"/>
    </location>
</feature>
<organism evidence="2 3">
    <name type="scientific">Paenibacillus antri</name>
    <dbReference type="NCBI Taxonomy" id="2582848"/>
    <lineage>
        <taxon>Bacteria</taxon>
        <taxon>Bacillati</taxon>
        <taxon>Bacillota</taxon>
        <taxon>Bacilli</taxon>
        <taxon>Bacillales</taxon>
        <taxon>Paenibacillaceae</taxon>
        <taxon>Paenibacillus</taxon>
    </lineage>
</organism>
<comment type="caution">
    <text evidence="2">The sequence shown here is derived from an EMBL/GenBank/DDBJ whole genome shotgun (WGS) entry which is preliminary data.</text>
</comment>
<reference evidence="2 3" key="1">
    <citation type="submission" date="2019-05" db="EMBL/GenBank/DDBJ databases">
        <authorList>
            <person name="Narsing Rao M.P."/>
            <person name="Li W.J."/>
        </authorList>
    </citation>
    <scope>NUCLEOTIDE SEQUENCE [LARGE SCALE GENOMIC DNA]</scope>
    <source>
        <strain evidence="2 3">SYSU_K30003</strain>
    </source>
</reference>
<sequence>MEMIDRYAFAVTQRLPERQRKEIDKELRGLIEDMLEERFASDRSERDERAAVEEVLMELGDPAALAEKYRGRPRYVIAPELTDAYIAVLKVVGASIGIVLMVVFAIRAVIDPMNILDYFVDAIVSVFTFAIPHGFGWVTAIFIALSFVGADGKAWELRSHKEPWTPLQLPEVPDSKRRIPKSDPIAGIAFTVFITALVVFFPNVFGVVIPSGEGGRAIVPFLSEAGIRPYAWGFLAIAAATVSLSAWKLRQRRWTPPLAWAYIALQSLSAVFVVFAFTDPSVYNPSFVDELVQAGFFPIDGEGFRLWSRYAAKWIAPVVALFLLLDIGQTLYRVYRK</sequence>
<dbReference type="Pfam" id="PF22564">
    <property type="entry name" value="HAAS"/>
    <property type="match status" value="1"/>
</dbReference>
<dbReference type="OrthoDB" id="116789at2"/>
<gene>
    <name evidence="2" type="ORF">FE782_26660</name>
</gene>
<accession>A0A5R9G8Z6</accession>
<feature type="transmembrane region" description="Helical" evidence="1">
    <location>
        <begin position="229"/>
        <end position="247"/>
    </location>
</feature>
<feature type="transmembrane region" description="Helical" evidence="1">
    <location>
        <begin position="185"/>
        <end position="209"/>
    </location>
</feature>
<protein>
    <submittedName>
        <fullName evidence="2">Uncharacterized protein</fullName>
    </submittedName>
</protein>
<keyword evidence="1" id="KW-0472">Membrane</keyword>